<keyword evidence="4" id="KW-1003">Cell membrane</keyword>
<dbReference type="EMBL" id="SZUV01000001">
    <property type="protein sequence ID" value="TQN50790.1"/>
    <property type="molecule type" value="Genomic_DNA"/>
</dbReference>
<dbReference type="PANTHER" id="PTHR37819">
    <property type="entry name" value="PROTEIN PSIE"/>
    <property type="match status" value="1"/>
</dbReference>
<dbReference type="AlphaFoldDB" id="A0A543Q3A9"/>
<evidence type="ECO:0000256" key="5">
    <source>
        <dbReference type="ARBA" id="ARBA00022692"/>
    </source>
</evidence>
<evidence type="ECO:0000313" key="9">
    <source>
        <dbReference type="EMBL" id="TQN50790.1"/>
    </source>
</evidence>
<sequence>MQGFPLKAGRALEIQGHGLPASMDYVLRNVISIAYRVLKTMNASGKKKDGRIMTSNAGILEMFKRAHRTGGTMVEVFKSLSLFIIGASIIWSATHFYVHLIHRGYATLQDLLLLFVYPEIGAMTGIYFKTGKLPVRFLIYVAVTAIARYLVVDVDHLKAMSVLTMSIAVIVLMGALWVGDHIRSSED</sequence>
<feature type="transmembrane region" description="Helical" evidence="8">
    <location>
        <begin position="111"/>
        <end position="128"/>
    </location>
</feature>
<evidence type="ECO:0000256" key="7">
    <source>
        <dbReference type="ARBA" id="ARBA00023136"/>
    </source>
</evidence>
<dbReference type="Proteomes" id="UP000315403">
    <property type="component" value="Unassembled WGS sequence"/>
</dbReference>
<feature type="transmembrane region" description="Helical" evidence="8">
    <location>
        <begin position="72"/>
        <end position="91"/>
    </location>
</feature>
<dbReference type="GO" id="GO:0016036">
    <property type="term" value="P:cellular response to phosphate starvation"/>
    <property type="evidence" value="ECO:0007669"/>
    <property type="project" value="InterPro"/>
</dbReference>
<keyword evidence="6 8" id="KW-1133">Transmembrane helix</keyword>
<dbReference type="InterPro" id="IPR020948">
    <property type="entry name" value="P_starv_induced_PsiE-like"/>
</dbReference>
<comment type="similarity">
    <text evidence="2">Belongs to the PsiE family.</text>
</comment>
<dbReference type="InterPro" id="IPR009315">
    <property type="entry name" value="P_starv_induced_PsiE"/>
</dbReference>
<organism evidence="9 10">
    <name type="scientific">Acidithiobacillus thiooxidans ATCC 19377</name>
    <dbReference type="NCBI Taxonomy" id="637390"/>
    <lineage>
        <taxon>Bacteria</taxon>
        <taxon>Pseudomonadati</taxon>
        <taxon>Pseudomonadota</taxon>
        <taxon>Acidithiobacillia</taxon>
        <taxon>Acidithiobacillales</taxon>
        <taxon>Acidithiobacillaceae</taxon>
        <taxon>Acidithiobacillus</taxon>
    </lineage>
</organism>
<keyword evidence="5 8" id="KW-0812">Transmembrane</keyword>
<evidence type="ECO:0000256" key="4">
    <source>
        <dbReference type="ARBA" id="ARBA00022475"/>
    </source>
</evidence>
<dbReference type="PANTHER" id="PTHR37819:SF1">
    <property type="entry name" value="PROTEIN PSIE"/>
    <property type="match status" value="1"/>
</dbReference>
<gene>
    <name evidence="9" type="primary">psiE</name>
    <name evidence="9" type="ORF">DLNHIDIE_00646</name>
</gene>
<evidence type="ECO:0000313" key="10">
    <source>
        <dbReference type="Proteomes" id="UP000315403"/>
    </source>
</evidence>
<protein>
    <recommendedName>
        <fullName evidence="3">Protein PsiE</fullName>
    </recommendedName>
</protein>
<comment type="subcellular location">
    <subcellularLocation>
        <location evidence="1">Cell inner membrane</location>
        <topology evidence="1">Multi-pass membrane protein</topology>
    </subcellularLocation>
</comment>
<evidence type="ECO:0000256" key="8">
    <source>
        <dbReference type="SAM" id="Phobius"/>
    </source>
</evidence>
<dbReference type="Pfam" id="PF06146">
    <property type="entry name" value="PsiE"/>
    <property type="match status" value="1"/>
</dbReference>
<dbReference type="GO" id="GO:0005886">
    <property type="term" value="C:plasma membrane"/>
    <property type="evidence" value="ECO:0007669"/>
    <property type="project" value="UniProtKB-SubCell"/>
</dbReference>
<evidence type="ECO:0000256" key="3">
    <source>
        <dbReference type="ARBA" id="ARBA00021903"/>
    </source>
</evidence>
<evidence type="ECO:0000256" key="2">
    <source>
        <dbReference type="ARBA" id="ARBA00005632"/>
    </source>
</evidence>
<keyword evidence="7 8" id="KW-0472">Membrane</keyword>
<evidence type="ECO:0000256" key="6">
    <source>
        <dbReference type="ARBA" id="ARBA00022989"/>
    </source>
</evidence>
<comment type="caution">
    <text evidence="9">The sequence shown here is derived from an EMBL/GenBank/DDBJ whole genome shotgun (WGS) entry which is preliminary data.</text>
</comment>
<evidence type="ECO:0000256" key="1">
    <source>
        <dbReference type="ARBA" id="ARBA00004429"/>
    </source>
</evidence>
<reference evidence="9 10" key="1">
    <citation type="submission" date="2019-03" db="EMBL/GenBank/DDBJ databases">
        <title>New insights into Acidothiobacillus thiooxidans sulfur metabolism through coupled gene expression, solution geochemistry, microscopy and spectroscopy analyses.</title>
        <authorList>
            <person name="Camacho D."/>
            <person name="Frazao R."/>
            <person name="Fouillen A."/>
            <person name="Nanci A."/>
            <person name="Lang B.F."/>
            <person name="Apte S.C."/>
            <person name="Baron C."/>
            <person name="Warren L.A."/>
        </authorList>
    </citation>
    <scope>NUCLEOTIDE SEQUENCE [LARGE SCALE GENOMIC DNA]</scope>
    <source>
        <strain evidence="9 10">ATCC 19377</strain>
    </source>
</reference>
<proteinExistence type="inferred from homology"/>
<accession>A0A543Q3A9</accession>
<feature type="transmembrane region" description="Helical" evidence="8">
    <location>
        <begin position="157"/>
        <end position="178"/>
    </location>
</feature>
<dbReference type="RefSeq" id="WP_246864934.1">
    <property type="nucleotide sequence ID" value="NZ_SZUV01000001.1"/>
</dbReference>
<name>A0A543Q3A9_ACITH</name>
<feature type="transmembrane region" description="Helical" evidence="8">
    <location>
        <begin position="135"/>
        <end position="151"/>
    </location>
</feature>